<dbReference type="PROSITE" id="PS51465">
    <property type="entry name" value="KAZAL_2"/>
    <property type="match status" value="1"/>
</dbReference>
<evidence type="ECO:0000256" key="9">
    <source>
        <dbReference type="ARBA" id="ARBA00023157"/>
    </source>
</evidence>
<dbReference type="EMBL" id="JAHDVG010000465">
    <property type="protein sequence ID" value="KAH1184304.1"/>
    <property type="molecule type" value="Genomic_DNA"/>
</dbReference>
<evidence type="ECO:0000256" key="11">
    <source>
        <dbReference type="ARBA" id="ARBA00023215"/>
    </source>
</evidence>
<feature type="domain" description="BPTI/Kunitz inhibitor" evidence="15">
    <location>
        <begin position="366"/>
        <end position="416"/>
    </location>
</feature>
<keyword evidence="11" id="KW-0481">Metalloenzyme inhibitor</keyword>
<feature type="domain" description="WAP" evidence="17">
    <location>
        <begin position="84"/>
        <end position="137"/>
    </location>
</feature>
<keyword evidence="7" id="KW-0677">Repeat</keyword>
<dbReference type="PANTHER" id="PTHR45938:SF6">
    <property type="entry name" value="WAP, KAZAL, IMMUNOGLOBULIN, KUNITZ AND NTR DOMAIN-CONTAINING PROTEIN 1"/>
    <property type="match status" value="1"/>
</dbReference>
<dbReference type="Pfam" id="PF00014">
    <property type="entry name" value="Kunitz_BPTI"/>
    <property type="match status" value="2"/>
</dbReference>
<comment type="similarity">
    <text evidence="2">Belongs to the WFIKKN family.</text>
</comment>
<dbReference type="InterPro" id="IPR013098">
    <property type="entry name" value="Ig_I-set"/>
</dbReference>
<sequence length="611" mass="68318">MPGCFLDVILFVCQELCKAKSPPGWAEGAWRELMPSWCFGRRGLKRKKGELQLREAGQPDPMLATLLLSLLPVLAESASLQPIRMSHRGVCPNQLNPNLWVDAQSTCERECHTDQDCEGFEKCCTNVCGLRSCVAARYADSVSSLELAQEASCESFVCTQQGSDCDIWDGQPICKCKDRCEKEPNFTCASDGLTYYNKCYMDAEACIRGISLSVVPCKYIFTWPNTSPVPLETTAHPTPGAAAEVPIPPALYNNPFHQSVYVGGTVSFHCDVSGRPRPDITWEKQSDHQENFIMRPDQMYGNVVVTNIGQLVIYNAQLEDTGIYTCTARNSAGLLRADFPLSIIKREPSGGEPRASSTQQVPATECLKEPDKRECEAQQMRWHFDPKKGSCATFRYGGCGANQNHFETYEACRSACVSSAVNMCTLPMVQGPCKNWEARWAYNHLMKQCHSFVYGGCEGNDNNFESKESCEDACPFPKTLQCKACRLKSKMVLSLCRSDFAIVGRLMEIIEDQDSGIARFALEDILKDEKMGLKFFNIKYLEVTLSDMDWSCPCPNMTTEDGPLIIMGEVHDGMAVLDPNSYVRAANDKRVKKIYELIEKKTCELLNRFQD</sequence>
<dbReference type="InterPro" id="IPR007110">
    <property type="entry name" value="Ig-like_dom"/>
</dbReference>
<dbReference type="Gene3D" id="2.60.40.10">
    <property type="entry name" value="Immunoglobulins"/>
    <property type="match status" value="1"/>
</dbReference>
<dbReference type="CDD" id="cd22605">
    <property type="entry name" value="Kunitz_WFIKKN_1-like"/>
    <property type="match status" value="1"/>
</dbReference>
<dbReference type="CDD" id="cd00104">
    <property type="entry name" value="KAZAL_FS"/>
    <property type="match status" value="1"/>
</dbReference>
<dbReference type="FunFam" id="2.40.50.120:FF:000004">
    <property type="entry name" value="WAP, Kazal, immunoglobulin, Kunitz and NTR domain-containing protein 2"/>
    <property type="match status" value="1"/>
</dbReference>
<feature type="signal peptide" evidence="13">
    <location>
        <begin position="1"/>
        <end position="19"/>
    </location>
</feature>
<dbReference type="FunFam" id="4.10.75.10:FF:000002">
    <property type="entry name" value="WAP, Kazal, immunoglobulin, Kunitz and NTR domain-containing protein 2"/>
    <property type="match status" value="1"/>
</dbReference>
<keyword evidence="8" id="KW-0722">Serine protease inhibitor</keyword>
<dbReference type="PROSITE" id="PS00280">
    <property type="entry name" value="BPTI_KUNITZ_1"/>
    <property type="match status" value="1"/>
</dbReference>
<keyword evidence="12" id="KW-0393">Immunoglobulin domain</keyword>
<evidence type="ECO:0008006" key="21">
    <source>
        <dbReference type="Google" id="ProtNLM"/>
    </source>
</evidence>
<keyword evidence="6 13" id="KW-0732">Signal</keyword>
<dbReference type="InterPro" id="IPR008993">
    <property type="entry name" value="TIMP-like_OB-fold"/>
</dbReference>
<dbReference type="InterPro" id="IPR018933">
    <property type="entry name" value="Netrin_module_non-TIMP"/>
</dbReference>
<dbReference type="PANTHER" id="PTHR45938">
    <property type="entry name" value="ACP24A4-RELATED"/>
    <property type="match status" value="1"/>
</dbReference>
<dbReference type="InterPro" id="IPR013783">
    <property type="entry name" value="Ig-like_fold"/>
</dbReference>
<feature type="domain" description="Ig-like" evidence="16">
    <location>
        <begin position="249"/>
        <end position="342"/>
    </location>
</feature>
<dbReference type="PROSITE" id="PS50279">
    <property type="entry name" value="BPTI_KUNITZ_2"/>
    <property type="match status" value="2"/>
</dbReference>
<feature type="chain" id="PRO_5038832827" description="WAP, follistatin/kazal, immunoglobulin, kunitz and netrin domain containing 1" evidence="13">
    <location>
        <begin position="20"/>
        <end position="611"/>
    </location>
</feature>
<comment type="caution">
    <text evidence="19">The sequence shown here is derived from an EMBL/GenBank/DDBJ whole genome shotgun (WGS) entry which is preliminary data.</text>
</comment>
<dbReference type="FunFam" id="4.10.410.10:FF:000002">
    <property type="entry name" value="WAP, follistatin/kazal, immunoglobulin, kunitz and netrin domain-containing 2"/>
    <property type="match status" value="1"/>
</dbReference>
<keyword evidence="9" id="KW-1015">Disulfide bond</keyword>
<dbReference type="InterPro" id="IPR008197">
    <property type="entry name" value="WAP_dom"/>
</dbReference>
<keyword evidence="3" id="KW-0964">Secreted</keyword>
<dbReference type="FunFam" id="4.10.410.10:FF:000020">
    <property type="entry name" value="Collagen, type VI, alpha 3"/>
    <property type="match status" value="1"/>
</dbReference>
<dbReference type="GO" id="GO:0050431">
    <property type="term" value="F:transforming growth factor beta binding"/>
    <property type="evidence" value="ECO:0007669"/>
    <property type="project" value="TreeGrafter"/>
</dbReference>
<evidence type="ECO:0000256" key="4">
    <source>
        <dbReference type="ARBA" id="ARBA00022608"/>
    </source>
</evidence>
<dbReference type="Pfam" id="PF07679">
    <property type="entry name" value="I-set"/>
    <property type="match status" value="1"/>
</dbReference>
<proteinExistence type="inferred from homology"/>
<evidence type="ECO:0000256" key="6">
    <source>
        <dbReference type="ARBA" id="ARBA00022729"/>
    </source>
</evidence>
<dbReference type="GO" id="GO:0048019">
    <property type="term" value="F:receptor antagonist activity"/>
    <property type="evidence" value="ECO:0007669"/>
    <property type="project" value="TreeGrafter"/>
</dbReference>
<feature type="domain" description="Kazal-like" evidence="18">
    <location>
        <begin position="168"/>
        <end position="219"/>
    </location>
</feature>
<evidence type="ECO:0000256" key="5">
    <source>
        <dbReference type="ARBA" id="ARBA00022690"/>
    </source>
</evidence>
<dbReference type="CDD" id="cd22606">
    <property type="entry name" value="Kunitz_WFIKKN_2-like"/>
    <property type="match status" value="1"/>
</dbReference>
<keyword evidence="10" id="KW-0325">Glycoprotein</keyword>
<evidence type="ECO:0000256" key="7">
    <source>
        <dbReference type="ARBA" id="ARBA00022737"/>
    </source>
</evidence>
<dbReference type="Gene3D" id="3.30.60.30">
    <property type="match status" value="1"/>
</dbReference>
<evidence type="ECO:0000256" key="3">
    <source>
        <dbReference type="ARBA" id="ARBA00022525"/>
    </source>
</evidence>
<evidence type="ECO:0000259" key="17">
    <source>
        <dbReference type="PROSITE" id="PS51390"/>
    </source>
</evidence>
<dbReference type="Gene3D" id="4.10.410.10">
    <property type="entry name" value="Pancreatic trypsin inhibitor Kunitz domain"/>
    <property type="match status" value="2"/>
</dbReference>
<accession>A0A9D4B8S3</accession>
<keyword evidence="20" id="KW-1185">Reference proteome</keyword>
<dbReference type="Gene3D" id="4.10.75.10">
    <property type="entry name" value="Elafin-like"/>
    <property type="match status" value="1"/>
</dbReference>
<evidence type="ECO:0000256" key="12">
    <source>
        <dbReference type="ARBA" id="ARBA00023319"/>
    </source>
</evidence>
<dbReference type="PROSITE" id="PS50189">
    <property type="entry name" value="NTR"/>
    <property type="match status" value="1"/>
</dbReference>
<feature type="domain" description="BPTI/Kunitz inhibitor" evidence="15">
    <location>
        <begin position="424"/>
        <end position="474"/>
    </location>
</feature>
<dbReference type="Gene3D" id="2.40.50.120">
    <property type="match status" value="1"/>
</dbReference>
<evidence type="ECO:0000259" key="16">
    <source>
        <dbReference type="PROSITE" id="PS50835"/>
    </source>
</evidence>
<comment type="subcellular location">
    <subcellularLocation>
        <location evidence="1">Secreted</location>
    </subcellularLocation>
</comment>
<dbReference type="PROSITE" id="PS50835">
    <property type="entry name" value="IG_LIKE"/>
    <property type="match status" value="1"/>
</dbReference>
<dbReference type="InterPro" id="IPR003598">
    <property type="entry name" value="Ig_sub2"/>
</dbReference>
<evidence type="ECO:0000313" key="20">
    <source>
        <dbReference type="Proteomes" id="UP000827986"/>
    </source>
</evidence>
<dbReference type="Pfam" id="PF00095">
    <property type="entry name" value="WAP"/>
    <property type="match status" value="1"/>
</dbReference>
<evidence type="ECO:0000256" key="8">
    <source>
        <dbReference type="ARBA" id="ARBA00022900"/>
    </source>
</evidence>
<dbReference type="InterPro" id="IPR003599">
    <property type="entry name" value="Ig_sub"/>
</dbReference>
<organism evidence="19 20">
    <name type="scientific">Mauremys mutica</name>
    <name type="common">yellowpond turtle</name>
    <dbReference type="NCBI Taxonomy" id="74926"/>
    <lineage>
        <taxon>Eukaryota</taxon>
        <taxon>Metazoa</taxon>
        <taxon>Chordata</taxon>
        <taxon>Craniata</taxon>
        <taxon>Vertebrata</taxon>
        <taxon>Euteleostomi</taxon>
        <taxon>Archelosauria</taxon>
        <taxon>Testudinata</taxon>
        <taxon>Testudines</taxon>
        <taxon>Cryptodira</taxon>
        <taxon>Durocryptodira</taxon>
        <taxon>Testudinoidea</taxon>
        <taxon>Geoemydidae</taxon>
        <taxon>Geoemydinae</taxon>
        <taxon>Mauremys</taxon>
    </lineage>
</organism>
<dbReference type="InterPro" id="IPR001134">
    <property type="entry name" value="Netrin_domain"/>
</dbReference>
<dbReference type="InterPro" id="IPR036179">
    <property type="entry name" value="Ig-like_dom_sf"/>
</dbReference>
<dbReference type="FunFam" id="2.60.40.10:FF:000473">
    <property type="entry name" value="WAP, Kazal, immunoglobulin, Kunitz and NTR domain-containing protein 2"/>
    <property type="match status" value="1"/>
</dbReference>
<dbReference type="SUPFAM" id="SSF50242">
    <property type="entry name" value="TIMP-like"/>
    <property type="match status" value="1"/>
</dbReference>
<gene>
    <name evidence="19" type="ORF">KIL84_014920</name>
</gene>
<dbReference type="SMART" id="SM00408">
    <property type="entry name" value="IGc2"/>
    <property type="match status" value="1"/>
</dbReference>
<evidence type="ECO:0000313" key="19">
    <source>
        <dbReference type="EMBL" id="KAH1184304.1"/>
    </source>
</evidence>
<keyword evidence="5" id="KW-0646">Protease inhibitor</keyword>
<dbReference type="InterPro" id="IPR036880">
    <property type="entry name" value="Kunitz_BPTI_sf"/>
</dbReference>
<dbReference type="SUPFAM" id="SSF100895">
    <property type="entry name" value="Kazal-type serine protease inhibitors"/>
    <property type="match status" value="1"/>
</dbReference>
<dbReference type="AlphaFoldDB" id="A0A9D4B8S3"/>
<dbReference type="PROSITE" id="PS51390">
    <property type="entry name" value="WAP"/>
    <property type="match status" value="1"/>
</dbReference>
<dbReference type="OrthoDB" id="8187079at2759"/>
<dbReference type="GO" id="GO:0005615">
    <property type="term" value="C:extracellular space"/>
    <property type="evidence" value="ECO:0007669"/>
    <property type="project" value="TreeGrafter"/>
</dbReference>
<dbReference type="FunFam" id="3.30.60.30:FF:000014">
    <property type="entry name" value="WAP, Kazal, immunoglobulin, Kunitz and NTR domain-containing protein 2"/>
    <property type="match status" value="1"/>
</dbReference>
<dbReference type="InterPro" id="IPR033638">
    <property type="entry name" value="WFIKKN1/2_Ig-like_3"/>
</dbReference>
<dbReference type="SMART" id="SM00131">
    <property type="entry name" value="KU"/>
    <property type="match status" value="2"/>
</dbReference>
<dbReference type="InterPro" id="IPR020901">
    <property type="entry name" value="Prtase_inh_Kunz-CS"/>
</dbReference>
<dbReference type="Pfam" id="PF01759">
    <property type="entry name" value="NTR"/>
    <property type="match status" value="1"/>
</dbReference>
<dbReference type="InterPro" id="IPR002223">
    <property type="entry name" value="Kunitz_BPTI"/>
</dbReference>
<dbReference type="SUPFAM" id="SSF48726">
    <property type="entry name" value="Immunoglobulin"/>
    <property type="match status" value="1"/>
</dbReference>
<feature type="domain" description="NTR" evidence="14">
    <location>
        <begin position="474"/>
        <end position="603"/>
    </location>
</feature>
<dbReference type="Proteomes" id="UP000827986">
    <property type="component" value="Unassembled WGS sequence"/>
</dbReference>
<dbReference type="SUPFAM" id="SSF57256">
    <property type="entry name" value="Elafin-like"/>
    <property type="match status" value="1"/>
</dbReference>
<evidence type="ECO:0000256" key="2">
    <source>
        <dbReference type="ARBA" id="ARBA00005743"/>
    </source>
</evidence>
<dbReference type="SUPFAM" id="SSF57362">
    <property type="entry name" value="BPTI-like"/>
    <property type="match status" value="2"/>
</dbReference>
<dbReference type="SMART" id="SM00409">
    <property type="entry name" value="IG"/>
    <property type="match status" value="1"/>
</dbReference>
<evidence type="ECO:0000256" key="13">
    <source>
        <dbReference type="SAM" id="SignalP"/>
    </source>
</evidence>
<name>A0A9D4B8S3_9SAUR</name>
<dbReference type="InterPro" id="IPR002350">
    <property type="entry name" value="Kazal_dom"/>
</dbReference>
<evidence type="ECO:0000256" key="10">
    <source>
        <dbReference type="ARBA" id="ARBA00023180"/>
    </source>
</evidence>
<reference evidence="19" key="1">
    <citation type="submission" date="2021-09" db="EMBL/GenBank/DDBJ databases">
        <title>The genome of Mauremys mutica provides insights into the evolution of semi-aquatic lifestyle.</title>
        <authorList>
            <person name="Gong S."/>
            <person name="Gao Y."/>
        </authorList>
    </citation>
    <scope>NUCLEOTIDE SEQUENCE</scope>
    <source>
        <strain evidence="19">MM-2020</strain>
        <tissue evidence="19">Muscle</tissue>
    </source>
</reference>
<evidence type="ECO:0000259" key="14">
    <source>
        <dbReference type="PROSITE" id="PS50189"/>
    </source>
</evidence>
<dbReference type="CDD" id="cd03575">
    <property type="entry name" value="NTR_WFIKKN"/>
    <property type="match status" value="1"/>
</dbReference>
<dbReference type="GO" id="GO:0007179">
    <property type="term" value="P:transforming growth factor beta receptor signaling pathway"/>
    <property type="evidence" value="ECO:0007669"/>
    <property type="project" value="TreeGrafter"/>
</dbReference>
<dbReference type="PRINTS" id="PR00759">
    <property type="entry name" value="BASICPTASE"/>
</dbReference>
<dbReference type="InterPro" id="IPR036645">
    <property type="entry name" value="Elafin-like_sf"/>
</dbReference>
<protein>
    <recommendedName>
        <fullName evidence="21">WAP, follistatin/kazal, immunoglobulin, kunitz and netrin domain containing 1</fullName>
    </recommendedName>
</protein>
<evidence type="ECO:0000259" key="18">
    <source>
        <dbReference type="PROSITE" id="PS51465"/>
    </source>
</evidence>
<evidence type="ECO:0000256" key="1">
    <source>
        <dbReference type="ARBA" id="ARBA00004613"/>
    </source>
</evidence>
<evidence type="ECO:0000259" key="15">
    <source>
        <dbReference type="PROSITE" id="PS50279"/>
    </source>
</evidence>
<keyword evidence="4" id="KW-0483">Metalloprotease inhibitor</keyword>
<dbReference type="SMART" id="SM00217">
    <property type="entry name" value="WAP"/>
    <property type="match status" value="1"/>
</dbReference>
<dbReference type="GO" id="GO:0004867">
    <property type="term" value="F:serine-type endopeptidase inhibitor activity"/>
    <property type="evidence" value="ECO:0007669"/>
    <property type="project" value="UniProtKB-KW"/>
</dbReference>
<dbReference type="CDD" id="cd05765">
    <property type="entry name" value="IgI_3_WFIKKN-like"/>
    <property type="match status" value="1"/>
</dbReference>
<dbReference type="InterPro" id="IPR036058">
    <property type="entry name" value="Kazal_dom_sf"/>
</dbReference>